<evidence type="ECO:0008006" key="3">
    <source>
        <dbReference type="Google" id="ProtNLM"/>
    </source>
</evidence>
<evidence type="ECO:0000313" key="1">
    <source>
        <dbReference type="EMBL" id="MBB2151567.1"/>
    </source>
</evidence>
<dbReference type="EMBL" id="WNXC01000010">
    <property type="protein sequence ID" value="MBB2151567.1"/>
    <property type="molecule type" value="Genomic_DNA"/>
</dbReference>
<organism evidence="1 2">
    <name type="scientific">Pedobacter gandavensis</name>
    <dbReference type="NCBI Taxonomy" id="2679963"/>
    <lineage>
        <taxon>Bacteria</taxon>
        <taxon>Pseudomonadati</taxon>
        <taxon>Bacteroidota</taxon>
        <taxon>Sphingobacteriia</taxon>
        <taxon>Sphingobacteriales</taxon>
        <taxon>Sphingobacteriaceae</taxon>
        <taxon>Pedobacter</taxon>
    </lineage>
</organism>
<keyword evidence="2" id="KW-1185">Reference proteome</keyword>
<protein>
    <recommendedName>
        <fullName evidence="3">XRE family transcriptional regulator</fullName>
    </recommendedName>
</protein>
<sequence>MTVIAKRKEKGLKTTYLNFDLIYFIQLKRIASQFSQEELSFLMGRKKGFIADREAFKLNKELWLGDVSAMAKIFDCHTVDFFRSIDGSPKEIKLWAVQSKHKDYIQYKVFQLHEDEPMVMLYMLNEVDPLKRHDENEQATFRYHARIELSHLMMEGFFDVGPKTPLEIFKVCRMRAGHLIKAGFLELALAEYLGEVEGQALKKYKHREMGYVYEVQ</sequence>
<dbReference type="RefSeq" id="WP_182961526.1">
    <property type="nucleotide sequence ID" value="NZ_WNXC01000010.1"/>
</dbReference>
<proteinExistence type="predicted"/>
<name>A0ABR6F251_9SPHI</name>
<evidence type="ECO:0000313" key="2">
    <source>
        <dbReference type="Proteomes" id="UP000636110"/>
    </source>
</evidence>
<accession>A0ABR6F251</accession>
<gene>
    <name evidence="1" type="ORF">GM920_21885</name>
</gene>
<reference evidence="1 2" key="1">
    <citation type="submission" date="2019-11" db="EMBL/GenBank/DDBJ databases">
        <title>Description of Pedobacter sp. LMG 31462T.</title>
        <authorList>
            <person name="Carlier A."/>
            <person name="Qi S."/>
            <person name="Vandamme P."/>
        </authorList>
    </citation>
    <scope>NUCLEOTIDE SEQUENCE [LARGE SCALE GENOMIC DNA]</scope>
    <source>
        <strain evidence="1 2">LMG 31462</strain>
    </source>
</reference>
<dbReference type="Proteomes" id="UP000636110">
    <property type="component" value="Unassembled WGS sequence"/>
</dbReference>
<comment type="caution">
    <text evidence="1">The sequence shown here is derived from an EMBL/GenBank/DDBJ whole genome shotgun (WGS) entry which is preliminary data.</text>
</comment>